<dbReference type="GO" id="GO:0016757">
    <property type="term" value="F:glycosyltransferase activity"/>
    <property type="evidence" value="ECO:0007669"/>
    <property type="project" value="UniProtKB-KW"/>
</dbReference>
<comment type="subunit">
    <text evidence="2">Homodimer.</text>
</comment>
<protein>
    <submittedName>
        <fullName evidence="9">Glycosyltransferase involved in cell wall biosynthesis</fullName>
    </submittedName>
</protein>
<keyword evidence="4" id="KW-0328">Glycosyltransferase</keyword>
<comment type="similarity">
    <text evidence="1">Belongs to the glycosyltransferase group 1 family. Glycosyltransferase 4 subfamily.</text>
</comment>
<dbReference type="InterPro" id="IPR001296">
    <property type="entry name" value="Glyco_trans_1"/>
</dbReference>
<accession>A0A326U670</accession>
<reference evidence="9 10" key="1">
    <citation type="submission" date="2018-06" db="EMBL/GenBank/DDBJ databases">
        <title>Genomic Encyclopedia of Archaeal and Bacterial Type Strains, Phase II (KMG-II): from individual species to whole genera.</title>
        <authorList>
            <person name="Goeker M."/>
        </authorList>
    </citation>
    <scope>NUCLEOTIDE SEQUENCE [LARGE SCALE GENOMIC DNA]</scope>
    <source>
        <strain evidence="9 10">ATCC BAA-1881</strain>
    </source>
</reference>
<proteinExistence type="inferred from homology"/>
<name>A0A326U670_THEHA</name>
<feature type="domain" description="Trehalose synthase N-terminal" evidence="8">
    <location>
        <begin position="193"/>
        <end position="347"/>
    </location>
</feature>
<dbReference type="Pfam" id="PF00534">
    <property type="entry name" value="Glycos_transf_1"/>
    <property type="match status" value="1"/>
</dbReference>
<dbReference type="Proteomes" id="UP000248806">
    <property type="component" value="Unassembled WGS sequence"/>
</dbReference>
<dbReference type="PANTHER" id="PTHR47779:SF1">
    <property type="entry name" value="SYNTHASE (CCG-9), PUTATIVE (AFU_ORTHOLOGUE AFUA_3G12100)-RELATED"/>
    <property type="match status" value="1"/>
</dbReference>
<dbReference type="PANTHER" id="PTHR47779">
    <property type="entry name" value="SYNTHASE (CCG-9), PUTATIVE (AFU_ORTHOLOGUE AFUA_3G12100)-RELATED"/>
    <property type="match status" value="1"/>
</dbReference>
<evidence type="ECO:0000256" key="3">
    <source>
        <dbReference type="ARBA" id="ARBA00022526"/>
    </source>
</evidence>
<evidence type="ECO:0000313" key="9">
    <source>
        <dbReference type="EMBL" id="PZW29461.1"/>
    </source>
</evidence>
<evidence type="ECO:0000259" key="7">
    <source>
        <dbReference type="Pfam" id="PF00534"/>
    </source>
</evidence>
<dbReference type="SUPFAM" id="SSF53756">
    <property type="entry name" value="UDP-Glycosyltransferase/glycogen phosphorylase"/>
    <property type="match status" value="1"/>
</dbReference>
<evidence type="ECO:0000256" key="1">
    <source>
        <dbReference type="ARBA" id="ARBA00009481"/>
    </source>
</evidence>
<gene>
    <name evidence="9" type="ORF">EI42_02757</name>
</gene>
<dbReference type="InterPro" id="IPR049438">
    <property type="entry name" value="TreT_GT1"/>
</dbReference>
<evidence type="ECO:0000256" key="6">
    <source>
        <dbReference type="ARBA" id="ARBA00023277"/>
    </source>
</evidence>
<evidence type="ECO:0000259" key="8">
    <source>
        <dbReference type="Pfam" id="PF21269"/>
    </source>
</evidence>
<dbReference type="Gene3D" id="3.40.50.2000">
    <property type="entry name" value="Glycogen Phosphorylase B"/>
    <property type="match status" value="2"/>
</dbReference>
<feature type="domain" description="Glycosyl transferase family 1" evidence="7">
    <location>
        <begin position="398"/>
        <end position="575"/>
    </location>
</feature>
<keyword evidence="3" id="KW-0313">Glucose metabolism</keyword>
<sequence length="636" mass="71027">MTQLTNASEVVEEMPVAGAPVVRVQQPEHSTPSVKTPLTAFIGLESSDNGVTLVELVGDSVLTETRQLSGNVGEELSAWLSELVAQRHQQIIAAAIRKDDTLAHLFSRLWLKEDIVPFIIAAPREEPLEKLVREVAANFDAQNVVQIPLSLSQEVGVADLVTLDDYRAVTVPQDFALLSRLVQAFQGKRLVFVNATPRGGGVALMRHALIRLLRLMNVDAHWYVLVPNAEVFDITKRKFHNVLQAVAAPDVVLTDEDKAVFNAWSAENAHLLHDVFKQADVLVIDDPQPAGLIPYIKQANPHAHIIYRSHIQIVSSLASQPGTPQNITWEFLWQTIKDADYFVSHPMSMFVPKNVPDDKVLYMPATTDPLDGLNKELSEEQMEHYLHFFNEILEREGQTPLDLTRPYIVQIARFDPSKGIPDVLEAYRRLCIMLQERQQPVPQLVIAGNGSVDDPDGVPIFNHVQELLRSDLYAALASDVKVARLPHRDQLLNTLLRKSSVVLQLSTKEGFEVKVTEALMKGKPVVAYHVGGIPLQIVNGVNGHLVEVDNTVQVAQHIYDLLTDTSLYERMSMAAVELAGKDYLTVPNAICWLYLALTLLKNERLEGRFRWVAELARKEWSGVADEEEGEDQMQCA</sequence>
<keyword evidence="5 9" id="KW-0808">Transferase</keyword>
<evidence type="ECO:0000256" key="5">
    <source>
        <dbReference type="ARBA" id="ARBA00022679"/>
    </source>
</evidence>
<evidence type="ECO:0000256" key="4">
    <source>
        <dbReference type="ARBA" id="ARBA00022676"/>
    </source>
</evidence>
<dbReference type="EMBL" id="QKUF01000008">
    <property type="protein sequence ID" value="PZW29461.1"/>
    <property type="molecule type" value="Genomic_DNA"/>
</dbReference>
<dbReference type="GO" id="GO:0006006">
    <property type="term" value="P:glucose metabolic process"/>
    <property type="evidence" value="ECO:0007669"/>
    <property type="project" value="UniProtKB-KW"/>
</dbReference>
<keyword evidence="10" id="KW-1185">Reference proteome</keyword>
<keyword evidence="6" id="KW-0119">Carbohydrate metabolism</keyword>
<comment type="caution">
    <text evidence="9">The sequence shown here is derived from an EMBL/GenBank/DDBJ whole genome shotgun (WGS) entry which is preliminary data.</text>
</comment>
<organism evidence="9 10">
    <name type="scientific">Thermosporothrix hazakensis</name>
    <dbReference type="NCBI Taxonomy" id="644383"/>
    <lineage>
        <taxon>Bacteria</taxon>
        <taxon>Bacillati</taxon>
        <taxon>Chloroflexota</taxon>
        <taxon>Ktedonobacteria</taxon>
        <taxon>Ktedonobacterales</taxon>
        <taxon>Thermosporotrichaceae</taxon>
        <taxon>Thermosporothrix</taxon>
    </lineage>
</organism>
<evidence type="ECO:0000256" key="2">
    <source>
        <dbReference type="ARBA" id="ARBA00011738"/>
    </source>
</evidence>
<dbReference type="OrthoDB" id="9813638at2"/>
<dbReference type="InterPro" id="IPR052078">
    <property type="entry name" value="Trehalose_Metab_GTase"/>
</dbReference>
<dbReference type="RefSeq" id="WP_111322861.1">
    <property type="nucleotide sequence ID" value="NZ_BIFX01000001.1"/>
</dbReference>
<evidence type="ECO:0000313" key="10">
    <source>
        <dbReference type="Proteomes" id="UP000248806"/>
    </source>
</evidence>
<dbReference type="Pfam" id="PF21269">
    <property type="entry name" value="TreT_GT1"/>
    <property type="match status" value="1"/>
</dbReference>
<dbReference type="AlphaFoldDB" id="A0A326U670"/>